<reference evidence="3" key="2">
    <citation type="submission" date="2025-08" db="UniProtKB">
        <authorList>
            <consortium name="Ensembl"/>
        </authorList>
    </citation>
    <scope>IDENTIFICATION</scope>
</reference>
<dbReference type="Gene3D" id="2.60.40.10">
    <property type="entry name" value="Immunoglobulins"/>
    <property type="match status" value="5"/>
</dbReference>
<dbReference type="Pfam" id="PF07686">
    <property type="entry name" value="V-set"/>
    <property type="match status" value="1"/>
</dbReference>
<dbReference type="SUPFAM" id="SSF48726">
    <property type="entry name" value="Immunoglobulin"/>
    <property type="match status" value="4"/>
</dbReference>
<feature type="signal peptide" evidence="1">
    <location>
        <begin position="1"/>
        <end position="21"/>
    </location>
</feature>
<dbReference type="InterPro" id="IPR007110">
    <property type="entry name" value="Ig-like_dom"/>
</dbReference>
<dbReference type="GeneTree" id="ENSGT01150000286907"/>
<dbReference type="PANTHER" id="PTHR46484:SF1">
    <property type="entry name" value="SCHWANN CELL MYELIN PROTEIN-RELATED"/>
    <property type="match status" value="1"/>
</dbReference>
<feature type="domain" description="Ig-like" evidence="2">
    <location>
        <begin position="243"/>
        <end position="330"/>
    </location>
</feature>
<name>A0AAR2IW31_PYGNA</name>
<dbReference type="Proteomes" id="UP001501920">
    <property type="component" value="Chromosome 17"/>
</dbReference>
<sequence>MARLLLLHVIFHGILFSGTWTWSVTMPGSIKGLYGSCLVIPCSYSYRLYPPKNPYRVVWYQYVSHGYPSVYDSWQPGSVIGKFRGKTSLKENRLPTDCSLLIKDLDQSHHGEKLYAWIDPENVGRSTYRFFDVTSTIYIETSAKAPSIDIYGGNRIGETITVQCSTYHTCPDRNPTLTLSGIEGRDGRPEHTDIGSGIWKITLKRTGIVKSDKYRVDCVVRHPGGLSASATRILTATCPIYTPQITPDSSTEFLEGVETDIVCSVMYKCPGDRPYITWNGGQLPGSMSFVPGAQQEARSTLKFTARATDHGKVFTCRVEFKGSVQTERITLKVKRSMFSRDWTFSIPNAIRGVRGSCVVIPCSFDFKSSKPSNVNVKWYEFSETQYPLVYDQSTQKVIPKFRGKTSLYGSPYEGNCSLKIQHLELQHNQERLYPWMDPKAIETYHRENYLEVTIVLEVTDIIEKPKVDIIGSEQVGEPITLSCSVMHTCPPTPPTLSFSISHGTERLLHTPLNEGKWKITKEITWNLQEDDVSVTCTVSYPSGQTAVTEVRFYPSCESHTVYCCCWKNTLYLQNDNLTGKGKTYITFKVLLRSPK</sequence>
<evidence type="ECO:0000259" key="2">
    <source>
        <dbReference type="PROSITE" id="PS50835"/>
    </source>
</evidence>
<evidence type="ECO:0000313" key="3">
    <source>
        <dbReference type="Ensembl" id="ENSPNAP00000042252.1"/>
    </source>
</evidence>
<dbReference type="InterPro" id="IPR013783">
    <property type="entry name" value="Ig-like_fold"/>
</dbReference>
<dbReference type="InterPro" id="IPR036179">
    <property type="entry name" value="Ig-like_dom_sf"/>
</dbReference>
<organism evidence="3 4">
    <name type="scientific">Pygocentrus nattereri</name>
    <name type="common">Red-bellied piranha</name>
    <dbReference type="NCBI Taxonomy" id="42514"/>
    <lineage>
        <taxon>Eukaryota</taxon>
        <taxon>Metazoa</taxon>
        <taxon>Chordata</taxon>
        <taxon>Craniata</taxon>
        <taxon>Vertebrata</taxon>
        <taxon>Euteleostomi</taxon>
        <taxon>Actinopterygii</taxon>
        <taxon>Neopterygii</taxon>
        <taxon>Teleostei</taxon>
        <taxon>Ostariophysi</taxon>
        <taxon>Characiformes</taxon>
        <taxon>Characoidei</taxon>
        <taxon>Pygocentrus</taxon>
    </lineage>
</organism>
<dbReference type="AlphaFoldDB" id="A0AAR2IW31"/>
<keyword evidence="1" id="KW-0732">Signal</keyword>
<protein>
    <submittedName>
        <fullName evidence="3">Si:dkey-238d18.10</fullName>
    </submittedName>
</protein>
<dbReference type="Ensembl" id="ENSPNAT00000059099.1">
    <property type="protein sequence ID" value="ENSPNAP00000042252.1"/>
    <property type="gene ID" value="ENSPNAG00000021895.2"/>
</dbReference>
<dbReference type="InterPro" id="IPR013106">
    <property type="entry name" value="Ig_V-set"/>
</dbReference>
<accession>A0AAR2IW31</accession>
<evidence type="ECO:0000256" key="1">
    <source>
        <dbReference type="SAM" id="SignalP"/>
    </source>
</evidence>
<keyword evidence="4" id="KW-1185">Reference proteome</keyword>
<evidence type="ECO:0000313" key="4">
    <source>
        <dbReference type="Proteomes" id="UP001501920"/>
    </source>
</evidence>
<dbReference type="PROSITE" id="PS50835">
    <property type="entry name" value="IG_LIKE"/>
    <property type="match status" value="1"/>
</dbReference>
<reference evidence="3 4" key="1">
    <citation type="submission" date="2020-10" db="EMBL/GenBank/DDBJ databases">
        <title>Pygocentrus nattereri (red-bellied piranha) genome, fPygNat1, primary haplotype.</title>
        <authorList>
            <person name="Myers G."/>
            <person name="Meyer A."/>
            <person name="Karagic N."/>
            <person name="Pippel M."/>
            <person name="Winkler S."/>
            <person name="Tracey A."/>
            <person name="Wood J."/>
            <person name="Formenti G."/>
            <person name="Howe K."/>
            <person name="Fedrigo O."/>
            <person name="Jarvis E.D."/>
        </authorList>
    </citation>
    <scope>NUCLEOTIDE SEQUENCE [LARGE SCALE GENOMIC DNA]</scope>
</reference>
<proteinExistence type="predicted"/>
<reference evidence="3" key="3">
    <citation type="submission" date="2025-09" db="UniProtKB">
        <authorList>
            <consortium name="Ensembl"/>
        </authorList>
    </citation>
    <scope>IDENTIFICATION</scope>
</reference>
<feature type="chain" id="PRO_5043355535" evidence="1">
    <location>
        <begin position="22"/>
        <end position="595"/>
    </location>
</feature>
<dbReference type="PANTHER" id="PTHR46484">
    <property type="entry name" value="SI:CH211-171H4.5-RELATED"/>
    <property type="match status" value="1"/>
</dbReference>